<comment type="caution">
    <text evidence="13">The sequence shown here is derived from an EMBL/GenBank/DDBJ whole genome shotgun (WGS) entry which is preliminary data.</text>
</comment>
<dbReference type="InterPro" id="IPR000719">
    <property type="entry name" value="Prot_kinase_dom"/>
</dbReference>
<dbReference type="SUPFAM" id="SSF56112">
    <property type="entry name" value="Protein kinase-like (PK-like)"/>
    <property type="match status" value="1"/>
</dbReference>
<dbReference type="InterPro" id="IPR050629">
    <property type="entry name" value="STE20/SPS1-PAK"/>
</dbReference>
<gene>
    <name evidence="13" type="ORF">WICPIJ_010030</name>
</gene>
<dbReference type="InterPro" id="IPR017441">
    <property type="entry name" value="Protein_kinase_ATP_BS"/>
</dbReference>
<dbReference type="GO" id="GO:0004674">
    <property type="term" value="F:protein serine/threonine kinase activity"/>
    <property type="evidence" value="ECO:0007669"/>
    <property type="project" value="UniProtKB-KW"/>
</dbReference>
<proteinExistence type="inferred from homology"/>
<dbReference type="GO" id="GO:0005524">
    <property type="term" value="F:ATP binding"/>
    <property type="evidence" value="ECO:0007669"/>
    <property type="project" value="UniProtKB-UniRule"/>
</dbReference>
<dbReference type="FunFam" id="1.10.510.10:FF:000499">
    <property type="entry name" value="Serine/threonine-protein kinase KIC1"/>
    <property type="match status" value="1"/>
</dbReference>
<reference evidence="13" key="1">
    <citation type="journal article" date="2021" name="Open Biol.">
        <title>Shared evolutionary footprints suggest mitochondrial oxidative damage underlies multiple complex I losses in fungi.</title>
        <authorList>
            <person name="Schikora-Tamarit M.A."/>
            <person name="Marcet-Houben M."/>
            <person name="Nosek J."/>
            <person name="Gabaldon T."/>
        </authorList>
    </citation>
    <scope>NUCLEOTIDE SEQUENCE</scope>
    <source>
        <strain evidence="13">CBS2887</strain>
    </source>
</reference>
<evidence type="ECO:0000256" key="8">
    <source>
        <dbReference type="ARBA" id="ARBA00047899"/>
    </source>
</evidence>
<comment type="similarity">
    <text evidence="1">Belongs to the protein kinase superfamily. STE Ser/Thr protein kinase family. STE20 subfamily.</text>
</comment>
<feature type="binding site" evidence="10">
    <location>
        <position position="38"/>
    </location>
    <ligand>
        <name>ATP</name>
        <dbReference type="ChEBI" id="CHEBI:30616"/>
    </ligand>
</feature>
<evidence type="ECO:0000259" key="12">
    <source>
        <dbReference type="PROSITE" id="PS50011"/>
    </source>
</evidence>
<feature type="compositionally biased region" description="Acidic residues" evidence="11">
    <location>
        <begin position="225"/>
        <end position="235"/>
    </location>
</feature>
<feature type="compositionally biased region" description="Polar residues" evidence="11">
    <location>
        <begin position="483"/>
        <end position="494"/>
    </location>
</feature>
<dbReference type="EC" id="2.7.11.1" evidence="2"/>
<dbReference type="PROSITE" id="PS50011">
    <property type="entry name" value="PROTEIN_KINASE_DOM"/>
    <property type="match status" value="1"/>
</dbReference>
<keyword evidence="6" id="KW-0418">Kinase</keyword>
<keyword evidence="4" id="KW-0808">Transferase</keyword>
<feature type="compositionally biased region" description="Polar residues" evidence="11">
    <location>
        <begin position="395"/>
        <end position="412"/>
    </location>
</feature>
<name>A0A9P8PJA8_WICPI</name>
<evidence type="ECO:0000256" key="5">
    <source>
        <dbReference type="ARBA" id="ARBA00022741"/>
    </source>
</evidence>
<comment type="catalytic activity">
    <reaction evidence="8">
        <text>L-threonyl-[protein] + ATP = O-phospho-L-threonyl-[protein] + ADP + H(+)</text>
        <dbReference type="Rhea" id="RHEA:46608"/>
        <dbReference type="Rhea" id="RHEA-COMP:11060"/>
        <dbReference type="Rhea" id="RHEA-COMP:11605"/>
        <dbReference type="ChEBI" id="CHEBI:15378"/>
        <dbReference type="ChEBI" id="CHEBI:30013"/>
        <dbReference type="ChEBI" id="CHEBI:30616"/>
        <dbReference type="ChEBI" id="CHEBI:61977"/>
        <dbReference type="ChEBI" id="CHEBI:456216"/>
        <dbReference type="EC" id="2.7.11.1"/>
    </reaction>
</comment>
<dbReference type="CDD" id="cd06609">
    <property type="entry name" value="STKc_MST3_like"/>
    <property type="match status" value="1"/>
</dbReference>
<evidence type="ECO:0000256" key="2">
    <source>
        <dbReference type="ARBA" id="ARBA00012513"/>
    </source>
</evidence>
<feature type="region of interest" description="Disordered" evidence="11">
    <location>
        <begin position="475"/>
        <end position="524"/>
    </location>
</feature>
<dbReference type="AlphaFoldDB" id="A0A9P8PJA8"/>
<organism evidence="13 14">
    <name type="scientific">Wickerhamomyces pijperi</name>
    <name type="common">Yeast</name>
    <name type="synonym">Pichia pijperi</name>
    <dbReference type="NCBI Taxonomy" id="599730"/>
    <lineage>
        <taxon>Eukaryota</taxon>
        <taxon>Fungi</taxon>
        <taxon>Dikarya</taxon>
        <taxon>Ascomycota</taxon>
        <taxon>Saccharomycotina</taxon>
        <taxon>Saccharomycetes</taxon>
        <taxon>Phaffomycetales</taxon>
        <taxon>Wickerhamomycetaceae</taxon>
        <taxon>Wickerhamomyces</taxon>
    </lineage>
</organism>
<evidence type="ECO:0000313" key="13">
    <source>
        <dbReference type="EMBL" id="KAH3672660.1"/>
    </source>
</evidence>
<comment type="catalytic activity">
    <reaction evidence="9">
        <text>L-seryl-[protein] + ATP = O-phospho-L-seryl-[protein] + ADP + H(+)</text>
        <dbReference type="Rhea" id="RHEA:17989"/>
        <dbReference type="Rhea" id="RHEA-COMP:9863"/>
        <dbReference type="Rhea" id="RHEA-COMP:11604"/>
        <dbReference type="ChEBI" id="CHEBI:15378"/>
        <dbReference type="ChEBI" id="CHEBI:29999"/>
        <dbReference type="ChEBI" id="CHEBI:30616"/>
        <dbReference type="ChEBI" id="CHEBI:83421"/>
        <dbReference type="ChEBI" id="CHEBI:456216"/>
        <dbReference type="EC" id="2.7.11.1"/>
    </reaction>
</comment>
<reference evidence="13" key="2">
    <citation type="submission" date="2021-01" db="EMBL/GenBank/DDBJ databases">
        <authorList>
            <person name="Schikora-Tamarit M.A."/>
        </authorList>
    </citation>
    <scope>NUCLEOTIDE SEQUENCE</scope>
    <source>
        <strain evidence="13">CBS2887</strain>
    </source>
</reference>
<feature type="region of interest" description="Disordered" evidence="11">
    <location>
        <begin position="379"/>
        <end position="412"/>
    </location>
</feature>
<feature type="region of interest" description="Disordered" evidence="11">
    <location>
        <begin position="548"/>
        <end position="609"/>
    </location>
</feature>
<evidence type="ECO:0000256" key="9">
    <source>
        <dbReference type="ARBA" id="ARBA00048679"/>
    </source>
</evidence>
<keyword evidence="7 10" id="KW-0067">ATP-binding</keyword>
<dbReference type="Gene3D" id="1.10.510.10">
    <property type="entry name" value="Transferase(Phosphotransferase) domain 1"/>
    <property type="match status" value="1"/>
</dbReference>
<dbReference type="Pfam" id="PF00069">
    <property type="entry name" value="Pkinase"/>
    <property type="match status" value="1"/>
</dbReference>
<dbReference type="PANTHER" id="PTHR48012">
    <property type="entry name" value="STERILE20-LIKE KINASE, ISOFORM B-RELATED"/>
    <property type="match status" value="1"/>
</dbReference>
<feature type="compositionally biased region" description="Low complexity" evidence="11">
    <location>
        <begin position="495"/>
        <end position="515"/>
    </location>
</feature>
<dbReference type="EMBL" id="JAEUBG010005785">
    <property type="protein sequence ID" value="KAH3672660.1"/>
    <property type="molecule type" value="Genomic_DNA"/>
</dbReference>
<feature type="domain" description="Protein kinase" evidence="12">
    <location>
        <begin position="9"/>
        <end position="273"/>
    </location>
</feature>
<accession>A0A9P8PJA8</accession>
<dbReference type="PANTHER" id="PTHR48012:SF10">
    <property type="entry name" value="FI20177P1"/>
    <property type="match status" value="1"/>
</dbReference>
<feature type="region of interest" description="Disordered" evidence="11">
    <location>
        <begin position="216"/>
        <end position="236"/>
    </location>
</feature>
<evidence type="ECO:0000256" key="10">
    <source>
        <dbReference type="PROSITE-ProRule" id="PRU10141"/>
    </source>
</evidence>
<evidence type="ECO:0000256" key="3">
    <source>
        <dbReference type="ARBA" id="ARBA00022527"/>
    </source>
</evidence>
<dbReference type="InterPro" id="IPR011009">
    <property type="entry name" value="Kinase-like_dom_sf"/>
</dbReference>
<dbReference type="OrthoDB" id="248923at2759"/>
<evidence type="ECO:0000256" key="11">
    <source>
        <dbReference type="SAM" id="MobiDB-lite"/>
    </source>
</evidence>
<sequence length="629" mass="70712">MRYLSENQFDVYEEIGKGGFGVVYRGFDKVTKKQVAIKQIDLEMNEDLVSLQKEIGILSQCHHRNITEYVGSFVKTFKLWIVMEYIDGGSCLDLMRPGPLRENYIAIILRETLYALDYLHQNSRIHRDIKAANILLSSNGCVKLADFGVSTQLSNNMSKRNTFVGSPYWMSPEVILEEDYNFKADIWSLGITAIELAKGTPPQSKLPPMRALFKIPNQTPPYLKDDEDDDSDDESLENRRTYSLEFKDFVKTCLVKNPNARPTASKLLKHEFITNAGSIESLIDLITRKNFWISKHQDKKVTRYYIPTIADEVDDLAEENRDGPIEFDFDTIIKAPNTMRPPLMNVNLNKLNEDPFASNTIDDLGRLSLSGASTIKVPKKRVTKPTEKLPPLATPMSTPHHSSSDLESVSPTHTFGGIKSELSQIFESVSAELESYLTEKDGHILNTIRSKMCELSDSNLTKFISLFTTSITNNSNITLDDTPMTSNDSSTSIPRSLASQRSSTSLRSRSSSGSLKPRTPSPTKLITPLLEATQEELTPVFKPSILSTPTKRRTSVTSKMNSMTPKLKNRVTATPSKRTTTNSNGSVTPGMRTRIQFSPSKPRLSAPLMPDLKRRESDRQLLAHNWDNL</sequence>
<protein>
    <recommendedName>
        <fullName evidence="2">non-specific serine/threonine protein kinase</fullName>
        <ecNumber evidence="2">2.7.11.1</ecNumber>
    </recommendedName>
</protein>
<dbReference type="GO" id="GO:0005737">
    <property type="term" value="C:cytoplasm"/>
    <property type="evidence" value="ECO:0007669"/>
    <property type="project" value="TreeGrafter"/>
</dbReference>
<evidence type="ECO:0000256" key="4">
    <source>
        <dbReference type="ARBA" id="ARBA00022679"/>
    </source>
</evidence>
<feature type="compositionally biased region" description="Polar residues" evidence="11">
    <location>
        <begin position="548"/>
        <end position="564"/>
    </location>
</feature>
<evidence type="ECO:0000256" key="6">
    <source>
        <dbReference type="ARBA" id="ARBA00022777"/>
    </source>
</evidence>
<evidence type="ECO:0000313" key="14">
    <source>
        <dbReference type="Proteomes" id="UP000774326"/>
    </source>
</evidence>
<keyword evidence="5 10" id="KW-0547">Nucleotide-binding</keyword>
<evidence type="ECO:0000256" key="7">
    <source>
        <dbReference type="ARBA" id="ARBA00022840"/>
    </source>
</evidence>
<dbReference type="SMART" id="SM00220">
    <property type="entry name" value="S_TKc"/>
    <property type="match status" value="1"/>
</dbReference>
<keyword evidence="3" id="KW-0723">Serine/threonine-protein kinase</keyword>
<dbReference type="Proteomes" id="UP000774326">
    <property type="component" value="Unassembled WGS sequence"/>
</dbReference>
<feature type="compositionally biased region" description="Polar residues" evidence="11">
    <location>
        <begin position="571"/>
        <end position="587"/>
    </location>
</feature>
<dbReference type="PROSITE" id="PS00107">
    <property type="entry name" value="PROTEIN_KINASE_ATP"/>
    <property type="match status" value="1"/>
</dbReference>
<evidence type="ECO:0000256" key="1">
    <source>
        <dbReference type="ARBA" id="ARBA00008874"/>
    </source>
</evidence>
<keyword evidence="14" id="KW-1185">Reference proteome</keyword>